<evidence type="ECO:0000313" key="2">
    <source>
        <dbReference type="Proteomes" id="UP000245626"/>
    </source>
</evidence>
<dbReference type="Proteomes" id="UP000245626">
    <property type="component" value="Unassembled WGS sequence"/>
</dbReference>
<name>A0ACD0NXB9_9BASI</name>
<proteinExistence type="predicted"/>
<keyword evidence="2" id="KW-1185">Reference proteome</keyword>
<reference evidence="1 2" key="1">
    <citation type="journal article" date="2018" name="Mol. Biol. Evol.">
        <title>Broad Genomic Sampling Reveals a Smut Pathogenic Ancestry of the Fungal Clade Ustilaginomycotina.</title>
        <authorList>
            <person name="Kijpornyongpan T."/>
            <person name="Mondo S.J."/>
            <person name="Barry K."/>
            <person name="Sandor L."/>
            <person name="Lee J."/>
            <person name="Lipzen A."/>
            <person name="Pangilinan J."/>
            <person name="LaButti K."/>
            <person name="Hainaut M."/>
            <person name="Henrissat B."/>
            <person name="Grigoriev I.V."/>
            <person name="Spatafora J.W."/>
            <person name="Aime M.C."/>
        </authorList>
    </citation>
    <scope>NUCLEOTIDE SEQUENCE [LARGE SCALE GENOMIC DNA]</scope>
    <source>
        <strain evidence="1 2">SA 807</strain>
    </source>
</reference>
<accession>A0ACD0NXB9</accession>
<organism evidence="1 2">
    <name type="scientific">Violaceomyces palustris</name>
    <dbReference type="NCBI Taxonomy" id="1673888"/>
    <lineage>
        <taxon>Eukaryota</taxon>
        <taxon>Fungi</taxon>
        <taxon>Dikarya</taxon>
        <taxon>Basidiomycota</taxon>
        <taxon>Ustilaginomycotina</taxon>
        <taxon>Ustilaginomycetes</taxon>
        <taxon>Violaceomycetales</taxon>
        <taxon>Violaceomycetaceae</taxon>
        <taxon>Violaceomyces</taxon>
    </lineage>
</organism>
<dbReference type="EMBL" id="KZ819928">
    <property type="protein sequence ID" value="PWN50473.1"/>
    <property type="molecule type" value="Genomic_DNA"/>
</dbReference>
<protein>
    <submittedName>
        <fullName evidence="1">Actin/actin-like protein</fullName>
    </submittedName>
</protein>
<sequence length="483" mass="52907">MPGIYGGDEINAIVIDAGSSSTRAGWAGEDQPRVLVPSSYAWTTITDDEINQIEQEASYQSPQHANHTTSPPSQAKVESNGQDQDGDTSMAEPESTSPQEPALSLIDKETKRRRFVGDNGVNLWKQGLEIATPFDEDGIVSELPAFQSLCSHSLDLLSCDPSEHPLLMTEPAWNTKEARERMTEVAFEGLQVPAFYLANRTVLSSFASGKPTSLLVDIGASTISAIPVVDGFILRKGIQKQSNAGDSVSKALLWSLKNGAAGFKGITPQFLVKSKAACDPGTEPLVKLREDRIQGTTESYKFYHSMRVLNDFKEATCQVLDIPWDEGQARLRPTRMFEFPDGYNNAFGLERFKAAETIFSPQLWSSNPEVLSQGKQYEGLTQMILNAINSTDVDSRPALFGNIVCVGGASFLPGLTDRLSYELGIYAPNQKIKIHSPGNTVERKHSSWLGGSILSSLGSFHQLWISKQEYDEHGPSIVQARCK</sequence>
<gene>
    <name evidence="1" type="ORF">IE53DRAFT_344066</name>
</gene>
<evidence type="ECO:0000313" key="1">
    <source>
        <dbReference type="EMBL" id="PWN50473.1"/>
    </source>
</evidence>